<gene>
    <name evidence="2" type="ORF">EPI10_001897</name>
</gene>
<sequence length="121" mass="14131">MTDLKAMFARLSLFDDGSLLAEFTSDFGLNNDRVLYFHGHVPDDFLTFFPTFFFDLSLIIVVLLVFARYFVLQTIAVGFYRLLEAQDRVYTESILGEYPKRRKTKFDESRKTPLSTPHCRV</sequence>
<comment type="caution">
    <text evidence="2">The sequence shown here is derived from an EMBL/GenBank/DDBJ whole genome shotgun (WGS) entry which is preliminary data.</text>
</comment>
<name>A0A5B6VCE3_9ROSI</name>
<dbReference type="Proteomes" id="UP000325315">
    <property type="component" value="Unassembled WGS sequence"/>
</dbReference>
<dbReference type="EMBL" id="SMMG02000007">
    <property type="protein sequence ID" value="KAA3466832.1"/>
    <property type="molecule type" value="Genomic_DNA"/>
</dbReference>
<evidence type="ECO:0000313" key="2">
    <source>
        <dbReference type="EMBL" id="KAA3466832.1"/>
    </source>
</evidence>
<evidence type="ECO:0000313" key="3">
    <source>
        <dbReference type="Proteomes" id="UP000325315"/>
    </source>
</evidence>
<keyword evidence="1" id="KW-1133">Transmembrane helix</keyword>
<feature type="transmembrane region" description="Helical" evidence="1">
    <location>
        <begin position="45"/>
        <end position="71"/>
    </location>
</feature>
<keyword evidence="1" id="KW-0812">Transmembrane</keyword>
<protein>
    <submittedName>
        <fullName evidence="2">Zinc finger and BTB domain-containing protein 11-like</fullName>
    </submittedName>
</protein>
<reference evidence="3" key="1">
    <citation type="journal article" date="2019" name="Plant Biotechnol. J.">
        <title>Genome sequencing of the Australian wild diploid species Gossypium australe highlights disease resistance and delayed gland morphogenesis.</title>
        <authorList>
            <person name="Cai Y."/>
            <person name="Cai X."/>
            <person name="Wang Q."/>
            <person name="Wang P."/>
            <person name="Zhang Y."/>
            <person name="Cai C."/>
            <person name="Xu Y."/>
            <person name="Wang K."/>
            <person name="Zhou Z."/>
            <person name="Wang C."/>
            <person name="Geng S."/>
            <person name="Li B."/>
            <person name="Dong Q."/>
            <person name="Hou Y."/>
            <person name="Wang H."/>
            <person name="Ai P."/>
            <person name="Liu Z."/>
            <person name="Yi F."/>
            <person name="Sun M."/>
            <person name="An G."/>
            <person name="Cheng J."/>
            <person name="Zhang Y."/>
            <person name="Shi Q."/>
            <person name="Xie Y."/>
            <person name="Shi X."/>
            <person name="Chang Y."/>
            <person name="Huang F."/>
            <person name="Chen Y."/>
            <person name="Hong S."/>
            <person name="Mi L."/>
            <person name="Sun Q."/>
            <person name="Zhang L."/>
            <person name="Zhou B."/>
            <person name="Peng R."/>
            <person name="Zhang X."/>
            <person name="Liu F."/>
        </authorList>
    </citation>
    <scope>NUCLEOTIDE SEQUENCE [LARGE SCALE GENOMIC DNA]</scope>
    <source>
        <strain evidence="3">cv. PA1801</strain>
    </source>
</reference>
<keyword evidence="3" id="KW-1185">Reference proteome</keyword>
<proteinExistence type="predicted"/>
<accession>A0A5B6VCE3</accession>
<organism evidence="2 3">
    <name type="scientific">Gossypium australe</name>
    <dbReference type="NCBI Taxonomy" id="47621"/>
    <lineage>
        <taxon>Eukaryota</taxon>
        <taxon>Viridiplantae</taxon>
        <taxon>Streptophyta</taxon>
        <taxon>Embryophyta</taxon>
        <taxon>Tracheophyta</taxon>
        <taxon>Spermatophyta</taxon>
        <taxon>Magnoliopsida</taxon>
        <taxon>eudicotyledons</taxon>
        <taxon>Gunneridae</taxon>
        <taxon>Pentapetalae</taxon>
        <taxon>rosids</taxon>
        <taxon>malvids</taxon>
        <taxon>Malvales</taxon>
        <taxon>Malvaceae</taxon>
        <taxon>Malvoideae</taxon>
        <taxon>Gossypium</taxon>
    </lineage>
</organism>
<evidence type="ECO:0000256" key="1">
    <source>
        <dbReference type="SAM" id="Phobius"/>
    </source>
</evidence>
<dbReference type="AlphaFoldDB" id="A0A5B6VCE3"/>
<keyword evidence="1" id="KW-0472">Membrane</keyword>